<name>A0A0A9CED9_ARUDO</name>
<sequence length="42" mass="4967">MYMLLEHLIKTLVHNTNINLPIFILPIESYAYPLVNTRLLIK</sequence>
<proteinExistence type="predicted"/>
<dbReference type="EMBL" id="GBRH01223949">
    <property type="protein sequence ID" value="JAD73946.1"/>
    <property type="molecule type" value="Transcribed_RNA"/>
</dbReference>
<evidence type="ECO:0000313" key="1">
    <source>
        <dbReference type="EMBL" id="JAD73946.1"/>
    </source>
</evidence>
<dbReference type="AlphaFoldDB" id="A0A0A9CED9"/>
<reference evidence="1" key="1">
    <citation type="submission" date="2014-09" db="EMBL/GenBank/DDBJ databases">
        <authorList>
            <person name="Magalhaes I.L.F."/>
            <person name="Oliveira U."/>
            <person name="Santos F.R."/>
            <person name="Vidigal T.H.D.A."/>
            <person name="Brescovit A.D."/>
            <person name="Santos A.J."/>
        </authorList>
    </citation>
    <scope>NUCLEOTIDE SEQUENCE</scope>
    <source>
        <tissue evidence="1">Shoot tissue taken approximately 20 cm above the soil surface</tissue>
    </source>
</reference>
<reference evidence="1" key="2">
    <citation type="journal article" date="2015" name="Data Brief">
        <title>Shoot transcriptome of the giant reed, Arundo donax.</title>
        <authorList>
            <person name="Barrero R.A."/>
            <person name="Guerrero F.D."/>
            <person name="Moolhuijzen P."/>
            <person name="Goolsby J.A."/>
            <person name="Tidwell J."/>
            <person name="Bellgard S.E."/>
            <person name="Bellgard M.I."/>
        </authorList>
    </citation>
    <scope>NUCLEOTIDE SEQUENCE</scope>
    <source>
        <tissue evidence="1">Shoot tissue taken approximately 20 cm above the soil surface</tissue>
    </source>
</reference>
<accession>A0A0A9CED9</accession>
<protein>
    <submittedName>
        <fullName evidence="1">Uncharacterized protein</fullName>
    </submittedName>
</protein>
<organism evidence="1">
    <name type="scientific">Arundo donax</name>
    <name type="common">Giant reed</name>
    <name type="synonym">Donax arundinaceus</name>
    <dbReference type="NCBI Taxonomy" id="35708"/>
    <lineage>
        <taxon>Eukaryota</taxon>
        <taxon>Viridiplantae</taxon>
        <taxon>Streptophyta</taxon>
        <taxon>Embryophyta</taxon>
        <taxon>Tracheophyta</taxon>
        <taxon>Spermatophyta</taxon>
        <taxon>Magnoliopsida</taxon>
        <taxon>Liliopsida</taxon>
        <taxon>Poales</taxon>
        <taxon>Poaceae</taxon>
        <taxon>PACMAD clade</taxon>
        <taxon>Arundinoideae</taxon>
        <taxon>Arundineae</taxon>
        <taxon>Arundo</taxon>
    </lineage>
</organism>